<protein>
    <submittedName>
        <fullName evidence="2">Uncharacterized protein</fullName>
    </submittedName>
</protein>
<name>A0A0L6V7F8_9BASI</name>
<evidence type="ECO:0000313" key="3">
    <source>
        <dbReference type="Proteomes" id="UP000037035"/>
    </source>
</evidence>
<keyword evidence="3" id="KW-1185">Reference proteome</keyword>
<proteinExistence type="predicted"/>
<dbReference type="VEuPathDB" id="FungiDB:VP01_2508g3"/>
<sequence>MAARKGKAPNMPRPPPTPVPLLSPQIWMAEDFDPEAVSIPRMRAILDYTQVTDSYYRKFQQTALFVNKVLPRVKALVAKHGGDISTIDDSVLLKEILMIPKVDSRKRRASSVSSGQPATDDHPQPPPLLPLNQLPGPKKSNKKFKPS</sequence>
<feature type="region of interest" description="Disordered" evidence="1">
    <location>
        <begin position="103"/>
        <end position="147"/>
    </location>
</feature>
<reference evidence="2 3" key="1">
    <citation type="submission" date="2015-08" db="EMBL/GenBank/DDBJ databases">
        <title>Next Generation Sequencing and Analysis of the Genome of Puccinia sorghi L Schw, the Causal Agent of Maize Common Rust.</title>
        <authorList>
            <person name="Rochi L."/>
            <person name="Burguener G."/>
            <person name="Darino M."/>
            <person name="Turjanski A."/>
            <person name="Kreff E."/>
            <person name="Dieguez M.J."/>
            <person name="Sacco F."/>
        </authorList>
    </citation>
    <scope>NUCLEOTIDE SEQUENCE [LARGE SCALE GENOMIC DNA]</scope>
    <source>
        <strain evidence="2 3">RO10H11247</strain>
    </source>
</reference>
<accession>A0A0L6V7F8</accession>
<dbReference type="AlphaFoldDB" id="A0A0L6V7F8"/>
<gene>
    <name evidence="2" type="ORF">VP01_2508g3</name>
</gene>
<organism evidence="2 3">
    <name type="scientific">Puccinia sorghi</name>
    <dbReference type="NCBI Taxonomy" id="27349"/>
    <lineage>
        <taxon>Eukaryota</taxon>
        <taxon>Fungi</taxon>
        <taxon>Dikarya</taxon>
        <taxon>Basidiomycota</taxon>
        <taxon>Pucciniomycotina</taxon>
        <taxon>Pucciniomycetes</taxon>
        <taxon>Pucciniales</taxon>
        <taxon>Pucciniaceae</taxon>
        <taxon>Puccinia</taxon>
    </lineage>
</organism>
<dbReference type="OrthoDB" id="2503928at2759"/>
<evidence type="ECO:0000256" key="1">
    <source>
        <dbReference type="SAM" id="MobiDB-lite"/>
    </source>
</evidence>
<dbReference type="EMBL" id="LAVV01007401">
    <property type="protein sequence ID" value="KNZ56050.1"/>
    <property type="molecule type" value="Genomic_DNA"/>
</dbReference>
<comment type="caution">
    <text evidence="2">The sequence shown here is derived from an EMBL/GenBank/DDBJ whole genome shotgun (WGS) entry which is preliminary data.</text>
</comment>
<evidence type="ECO:0000313" key="2">
    <source>
        <dbReference type="EMBL" id="KNZ56050.1"/>
    </source>
</evidence>
<dbReference type="Proteomes" id="UP000037035">
    <property type="component" value="Unassembled WGS sequence"/>
</dbReference>